<proteinExistence type="predicted"/>
<reference evidence="1 2" key="1">
    <citation type="submission" date="2020-09" db="EMBL/GenBank/DDBJ databases">
        <title>Eikenella S3660 sp. nov., isolated from a throat swab.</title>
        <authorList>
            <person name="Buhl M."/>
        </authorList>
    </citation>
    <scope>NUCLEOTIDE SEQUENCE [LARGE SCALE GENOMIC DNA]</scope>
    <source>
        <strain evidence="1 2">S3360</strain>
    </source>
</reference>
<evidence type="ECO:0000313" key="2">
    <source>
        <dbReference type="Proteomes" id="UP000768471"/>
    </source>
</evidence>
<dbReference type="Pfam" id="PF19875">
    <property type="entry name" value="DUF6348"/>
    <property type="match status" value="1"/>
</dbReference>
<dbReference type="EMBL" id="JACSGR010000010">
    <property type="protein sequence ID" value="MBH5330312.1"/>
    <property type="molecule type" value="Genomic_DNA"/>
</dbReference>
<dbReference type="Proteomes" id="UP000768471">
    <property type="component" value="Unassembled WGS sequence"/>
</dbReference>
<dbReference type="InterPro" id="IPR045929">
    <property type="entry name" value="DUF6348"/>
</dbReference>
<sequence>MPTQEPDTLNLNEALAEILQAHGYACQTQGDKILPDFAVPVRLETWAFPREHANGVVVSRFDVGITLPDGRELYECCGDIGENLEEALSRNLQSFCTNSLHVLLDAFNPGENRCPHEIWTARNGKRFQAILGDWTTKKPAEDTDGGNAEAIGSIIPAALESTLQSVICNQKLEAQYHLIRFFYAQSKNKTLNVEFMADNQDDAEAEKQLARLPWPRREDYYSVRRCIVLKPLYEGRS</sequence>
<protein>
    <submittedName>
        <fullName evidence="1">Uncharacterized protein</fullName>
    </submittedName>
</protein>
<dbReference type="RefSeq" id="WP_197904150.1">
    <property type="nucleotide sequence ID" value="NZ_JACSGR010000010.1"/>
</dbReference>
<keyword evidence="2" id="KW-1185">Reference proteome</keyword>
<evidence type="ECO:0000313" key="1">
    <source>
        <dbReference type="EMBL" id="MBH5330312.1"/>
    </source>
</evidence>
<organism evidence="1 2">
    <name type="scientific">Eikenella glucosivorans</name>
    <dbReference type="NCBI Taxonomy" id="2766967"/>
    <lineage>
        <taxon>Bacteria</taxon>
        <taxon>Pseudomonadati</taxon>
        <taxon>Pseudomonadota</taxon>
        <taxon>Betaproteobacteria</taxon>
        <taxon>Neisseriales</taxon>
        <taxon>Neisseriaceae</taxon>
        <taxon>Eikenella</taxon>
    </lineage>
</organism>
<gene>
    <name evidence="1" type="ORF">H9Q10_11625</name>
</gene>
<name>A0ABS0NDH6_9NEIS</name>
<comment type="caution">
    <text evidence="1">The sequence shown here is derived from an EMBL/GenBank/DDBJ whole genome shotgun (WGS) entry which is preliminary data.</text>
</comment>
<accession>A0ABS0NDH6</accession>